<sequence length="52" mass="6120">MHVYSSHYQKREADFICERKKTAGKGREGKGVRMMMDSAWNKAQSARHRRHA</sequence>
<reference evidence="1" key="2">
    <citation type="journal article" date="2015" name="Data Brief">
        <title>Shoot transcriptome of the giant reed, Arundo donax.</title>
        <authorList>
            <person name="Barrero R.A."/>
            <person name="Guerrero F.D."/>
            <person name="Moolhuijzen P."/>
            <person name="Goolsby J.A."/>
            <person name="Tidwell J."/>
            <person name="Bellgard S.E."/>
            <person name="Bellgard M.I."/>
        </authorList>
    </citation>
    <scope>NUCLEOTIDE SEQUENCE</scope>
    <source>
        <tissue evidence="1">Shoot tissue taken approximately 20 cm above the soil surface</tissue>
    </source>
</reference>
<accession>A0A0A9B4A4</accession>
<protein>
    <submittedName>
        <fullName evidence="1">Uncharacterized protein</fullName>
    </submittedName>
</protein>
<dbReference type="AlphaFoldDB" id="A0A0A9B4A4"/>
<organism evidence="1">
    <name type="scientific">Arundo donax</name>
    <name type="common">Giant reed</name>
    <name type="synonym">Donax arundinaceus</name>
    <dbReference type="NCBI Taxonomy" id="35708"/>
    <lineage>
        <taxon>Eukaryota</taxon>
        <taxon>Viridiplantae</taxon>
        <taxon>Streptophyta</taxon>
        <taxon>Embryophyta</taxon>
        <taxon>Tracheophyta</taxon>
        <taxon>Spermatophyta</taxon>
        <taxon>Magnoliopsida</taxon>
        <taxon>Liliopsida</taxon>
        <taxon>Poales</taxon>
        <taxon>Poaceae</taxon>
        <taxon>PACMAD clade</taxon>
        <taxon>Arundinoideae</taxon>
        <taxon>Arundineae</taxon>
        <taxon>Arundo</taxon>
    </lineage>
</organism>
<evidence type="ECO:0000313" key="1">
    <source>
        <dbReference type="EMBL" id="JAD56005.1"/>
    </source>
</evidence>
<reference evidence="1" key="1">
    <citation type="submission" date="2014-09" db="EMBL/GenBank/DDBJ databases">
        <authorList>
            <person name="Magalhaes I.L.F."/>
            <person name="Oliveira U."/>
            <person name="Santos F.R."/>
            <person name="Vidigal T.H.D.A."/>
            <person name="Brescovit A.D."/>
            <person name="Santos A.J."/>
        </authorList>
    </citation>
    <scope>NUCLEOTIDE SEQUENCE</scope>
    <source>
        <tissue evidence="1">Shoot tissue taken approximately 20 cm above the soil surface</tissue>
    </source>
</reference>
<proteinExistence type="predicted"/>
<name>A0A0A9B4A4_ARUDO</name>
<dbReference type="EMBL" id="GBRH01241890">
    <property type="protein sequence ID" value="JAD56005.1"/>
    <property type="molecule type" value="Transcribed_RNA"/>
</dbReference>